<keyword evidence="2 5" id="KW-0396">Initiation factor</keyword>
<dbReference type="PANTHER" id="PTHR21681:SF0">
    <property type="entry name" value="EUKARYOTIC TRANSLATION INITIATION FACTOR 3 SUBUNIT J"/>
    <property type="match status" value="1"/>
</dbReference>
<dbReference type="Pfam" id="PF08597">
    <property type="entry name" value="eIF3_subunit"/>
    <property type="match status" value="1"/>
</dbReference>
<comment type="caution">
    <text evidence="5">The sequence shown here is derived from an EMBL/GenBank/DDBJ whole genome shotgun (WGS) entry which is preliminary data.</text>
</comment>
<name>A0AA35QXK4_GEOBA</name>
<organism evidence="5 6">
    <name type="scientific">Geodia barretti</name>
    <name type="common">Barrett's horny sponge</name>
    <dbReference type="NCBI Taxonomy" id="519541"/>
    <lineage>
        <taxon>Eukaryota</taxon>
        <taxon>Metazoa</taxon>
        <taxon>Porifera</taxon>
        <taxon>Demospongiae</taxon>
        <taxon>Heteroscleromorpha</taxon>
        <taxon>Tetractinellida</taxon>
        <taxon>Astrophorina</taxon>
        <taxon>Geodiidae</taxon>
        <taxon>Geodia</taxon>
    </lineage>
</organism>
<dbReference type="EMBL" id="CASHTH010000268">
    <property type="protein sequence ID" value="CAI7996208.1"/>
    <property type="molecule type" value="Genomic_DNA"/>
</dbReference>
<feature type="region of interest" description="Disordered" evidence="4">
    <location>
        <begin position="1"/>
        <end position="111"/>
    </location>
</feature>
<feature type="region of interest" description="Disordered" evidence="4">
    <location>
        <begin position="192"/>
        <end position="213"/>
    </location>
</feature>
<feature type="compositionally biased region" description="Acidic residues" evidence="4">
    <location>
        <begin position="1"/>
        <end position="14"/>
    </location>
</feature>
<feature type="compositionally biased region" description="Basic and acidic residues" evidence="4">
    <location>
        <begin position="57"/>
        <end position="86"/>
    </location>
</feature>
<dbReference type="AlphaFoldDB" id="A0AA35QXK4"/>
<evidence type="ECO:0000256" key="3">
    <source>
        <dbReference type="ARBA" id="ARBA00022917"/>
    </source>
</evidence>
<feature type="compositionally biased region" description="Basic and acidic residues" evidence="4">
    <location>
        <begin position="95"/>
        <end position="111"/>
    </location>
</feature>
<evidence type="ECO:0000256" key="2">
    <source>
        <dbReference type="ARBA" id="ARBA00022540"/>
    </source>
</evidence>
<evidence type="ECO:0000256" key="4">
    <source>
        <dbReference type="SAM" id="MobiDB-lite"/>
    </source>
</evidence>
<keyword evidence="6" id="KW-1185">Reference proteome</keyword>
<dbReference type="Gene3D" id="1.10.246.60">
    <property type="entry name" value="Eukaryotic translation initiation factor 3 like domains"/>
    <property type="match status" value="1"/>
</dbReference>
<feature type="compositionally biased region" description="Acidic residues" evidence="4">
    <location>
        <begin position="25"/>
        <end position="39"/>
    </location>
</feature>
<protein>
    <submittedName>
        <fullName evidence="5">Eukaryotic translation initiation factor 3 subunit J</fullName>
    </submittedName>
</protein>
<dbReference type="Proteomes" id="UP001174909">
    <property type="component" value="Unassembled WGS sequence"/>
</dbReference>
<feature type="compositionally biased region" description="Basic residues" evidence="4">
    <location>
        <begin position="195"/>
        <end position="206"/>
    </location>
</feature>
<evidence type="ECO:0000313" key="6">
    <source>
        <dbReference type="Proteomes" id="UP001174909"/>
    </source>
</evidence>
<evidence type="ECO:0000313" key="5">
    <source>
        <dbReference type="EMBL" id="CAI7996208.1"/>
    </source>
</evidence>
<accession>A0AA35QXK4</accession>
<reference evidence="5" key="1">
    <citation type="submission" date="2023-03" db="EMBL/GenBank/DDBJ databases">
        <authorList>
            <person name="Steffen K."/>
            <person name="Cardenas P."/>
        </authorList>
    </citation>
    <scope>NUCLEOTIDE SEQUENCE</scope>
</reference>
<keyword evidence="1" id="KW-0963">Cytoplasm</keyword>
<gene>
    <name evidence="5" type="ORF">GBAR_LOCUS1833</name>
</gene>
<dbReference type="InterPro" id="IPR023194">
    <property type="entry name" value="eIF3-like_dom_sf"/>
</dbReference>
<dbReference type="PANTHER" id="PTHR21681">
    <property type="entry name" value="EUKARYOTIC TRANSLATION INITIATION FACTOR 3 SUBUNIT J"/>
    <property type="match status" value="1"/>
</dbReference>
<keyword evidence="3" id="KW-0648">Protein biosynthesis</keyword>
<sequence length="236" mass="26334">MSDGEDAWDADDFNPEAGFVKPSEEGGDVWEGEDEGLVIEDDKQDPKLKPVAVAKKSKAERIEEKKAKRRDEEQKGKVATESKEPESVSAEEQLEEKRKVEEAQREADLESAKELFGVSVAGSGDHLERMNPKTPEEFEEFRSALSKKITEFEASTHYTTFLEGLFRSVCTPLDVEDLRRLSSAIGAMATEKQKLKQPHTKKKKGGKVVLGSVGKGSKRVDMNYDDDLGADFDDFM</sequence>
<proteinExistence type="predicted"/>
<dbReference type="InterPro" id="IPR013906">
    <property type="entry name" value="eIF3j"/>
</dbReference>
<dbReference type="GO" id="GO:0003743">
    <property type="term" value="F:translation initiation factor activity"/>
    <property type="evidence" value="ECO:0007669"/>
    <property type="project" value="UniProtKB-KW"/>
</dbReference>
<dbReference type="GO" id="GO:0005852">
    <property type="term" value="C:eukaryotic translation initiation factor 3 complex"/>
    <property type="evidence" value="ECO:0007669"/>
    <property type="project" value="InterPro"/>
</dbReference>
<evidence type="ECO:0000256" key="1">
    <source>
        <dbReference type="ARBA" id="ARBA00022490"/>
    </source>
</evidence>